<dbReference type="InterPro" id="IPR001647">
    <property type="entry name" value="HTH_TetR"/>
</dbReference>
<evidence type="ECO:0000256" key="1">
    <source>
        <dbReference type="ARBA" id="ARBA00023015"/>
    </source>
</evidence>
<dbReference type="OrthoDB" id="4456617at2"/>
<dbReference type="GO" id="GO:0003700">
    <property type="term" value="F:DNA-binding transcription factor activity"/>
    <property type="evidence" value="ECO:0007669"/>
    <property type="project" value="TreeGrafter"/>
</dbReference>
<name>A0A318RJJ3_WILLI</name>
<feature type="DNA-binding region" description="H-T-H motif" evidence="4">
    <location>
        <begin position="263"/>
        <end position="282"/>
    </location>
</feature>
<feature type="DNA-binding region" description="H-T-H motif" evidence="4">
    <location>
        <begin position="49"/>
        <end position="68"/>
    </location>
</feature>
<gene>
    <name evidence="7" type="ORF">DFR67_110111</name>
</gene>
<dbReference type="GO" id="GO:0045892">
    <property type="term" value="P:negative regulation of DNA-templated transcription"/>
    <property type="evidence" value="ECO:0007669"/>
    <property type="project" value="UniProtKB-ARBA"/>
</dbReference>
<reference evidence="7 8" key="1">
    <citation type="submission" date="2018-06" db="EMBL/GenBank/DDBJ databases">
        <title>Genomic Encyclopedia of Type Strains, Phase IV (KMG-IV): sequencing the most valuable type-strain genomes for metagenomic binning, comparative biology and taxonomic classification.</title>
        <authorList>
            <person name="Goeker M."/>
        </authorList>
    </citation>
    <scope>NUCLEOTIDE SEQUENCE [LARGE SCALE GENOMIC DNA]</scope>
    <source>
        <strain evidence="7 8">DSM 45521</strain>
    </source>
</reference>
<dbReference type="SUPFAM" id="SSF46689">
    <property type="entry name" value="Homeodomain-like"/>
    <property type="match status" value="2"/>
</dbReference>
<keyword evidence="8" id="KW-1185">Reference proteome</keyword>
<evidence type="ECO:0000256" key="3">
    <source>
        <dbReference type="ARBA" id="ARBA00023163"/>
    </source>
</evidence>
<dbReference type="EMBL" id="QJSP01000010">
    <property type="protein sequence ID" value="PYE15449.1"/>
    <property type="molecule type" value="Genomic_DNA"/>
</dbReference>
<evidence type="ECO:0000313" key="7">
    <source>
        <dbReference type="EMBL" id="PYE15449.1"/>
    </source>
</evidence>
<evidence type="ECO:0000256" key="5">
    <source>
        <dbReference type="SAM" id="MobiDB-lite"/>
    </source>
</evidence>
<feature type="domain" description="HTH tetR-type" evidence="6">
    <location>
        <begin position="240"/>
        <end position="300"/>
    </location>
</feature>
<protein>
    <submittedName>
        <fullName evidence="7">TetR family transcriptional regulator</fullName>
    </submittedName>
</protein>
<evidence type="ECO:0000256" key="4">
    <source>
        <dbReference type="PROSITE-ProRule" id="PRU00335"/>
    </source>
</evidence>
<dbReference type="GO" id="GO:0000976">
    <property type="term" value="F:transcription cis-regulatory region binding"/>
    <property type="evidence" value="ECO:0007669"/>
    <property type="project" value="TreeGrafter"/>
</dbReference>
<dbReference type="Gene3D" id="1.10.357.10">
    <property type="entry name" value="Tetracycline Repressor, domain 2"/>
    <property type="match status" value="2"/>
</dbReference>
<dbReference type="RefSeq" id="WP_110470791.1">
    <property type="nucleotide sequence ID" value="NZ_QJSP01000010.1"/>
</dbReference>
<dbReference type="FunFam" id="1.10.10.60:FF:000141">
    <property type="entry name" value="TetR family transcriptional regulator"/>
    <property type="match status" value="1"/>
</dbReference>
<comment type="caution">
    <text evidence="7">The sequence shown here is derived from an EMBL/GenBank/DDBJ whole genome shotgun (WGS) entry which is preliminary data.</text>
</comment>
<dbReference type="PRINTS" id="PR00455">
    <property type="entry name" value="HTHTETR"/>
</dbReference>
<keyword evidence="3" id="KW-0804">Transcription</keyword>
<dbReference type="PROSITE" id="PS50977">
    <property type="entry name" value="HTH_TETR_2"/>
    <property type="match status" value="2"/>
</dbReference>
<proteinExistence type="predicted"/>
<dbReference type="Pfam" id="PF00440">
    <property type="entry name" value="TetR_N"/>
    <property type="match status" value="2"/>
</dbReference>
<feature type="domain" description="HTH tetR-type" evidence="6">
    <location>
        <begin position="26"/>
        <end position="86"/>
    </location>
</feature>
<dbReference type="AlphaFoldDB" id="A0A318RJJ3"/>
<evidence type="ECO:0000259" key="6">
    <source>
        <dbReference type="PROSITE" id="PS50977"/>
    </source>
</evidence>
<dbReference type="Proteomes" id="UP000247591">
    <property type="component" value="Unassembled WGS sequence"/>
</dbReference>
<dbReference type="InterPro" id="IPR009057">
    <property type="entry name" value="Homeodomain-like_sf"/>
</dbReference>
<sequence length="427" mass="47074">MASAEGRTHGGHTTTSAPPKTRQRPKDRREQIIKAAAESFSEQGYFATGVDQIAGQVGISGPALYRHFPNKYALFSETVRSLGGGLERAVADVPELADDPEQELRTLITELTRTTIENRSRGALYRWEARYLNTEDRRALGELVTRMHDRFAAPLGRLRPELTEPRPTAGGRLDNDAKYLAGSILSVIGSITTHRASLPRKRIEAVILGTSLTVAYTRLPATADSPATEVATGTVGLQMASKREALLTEAIRLMRGRGFHDVTMEEIGAAVGMNQSGVYRHFDTKVAMLTAAFARASERITASIHDSLAESATPREALDNLVTRYVELSFANSDLLNLYLSELGSLPESLRVDLRDQQRRNVEEWAQLVVQVRPGMNSVEARYLVHAASNAVLDLGNWERYDPRPSTRDRIQAVMSVILLGEDALVR</sequence>
<keyword evidence="1" id="KW-0805">Transcription regulation</keyword>
<evidence type="ECO:0000256" key="2">
    <source>
        <dbReference type="ARBA" id="ARBA00023125"/>
    </source>
</evidence>
<dbReference type="PANTHER" id="PTHR30055">
    <property type="entry name" value="HTH-TYPE TRANSCRIPTIONAL REGULATOR RUTR"/>
    <property type="match status" value="1"/>
</dbReference>
<organism evidence="7 8">
    <name type="scientific">Williamsia limnetica</name>
    <dbReference type="NCBI Taxonomy" id="882452"/>
    <lineage>
        <taxon>Bacteria</taxon>
        <taxon>Bacillati</taxon>
        <taxon>Actinomycetota</taxon>
        <taxon>Actinomycetes</taxon>
        <taxon>Mycobacteriales</taxon>
        <taxon>Nocardiaceae</taxon>
        <taxon>Williamsia</taxon>
    </lineage>
</organism>
<dbReference type="PANTHER" id="PTHR30055:SF234">
    <property type="entry name" value="HTH-TYPE TRANSCRIPTIONAL REGULATOR BETI"/>
    <property type="match status" value="1"/>
</dbReference>
<dbReference type="SUPFAM" id="SSF48498">
    <property type="entry name" value="Tetracyclin repressor-like, C-terminal domain"/>
    <property type="match status" value="1"/>
</dbReference>
<dbReference type="InterPro" id="IPR050109">
    <property type="entry name" value="HTH-type_TetR-like_transc_reg"/>
</dbReference>
<dbReference type="Gene3D" id="1.10.10.60">
    <property type="entry name" value="Homeodomain-like"/>
    <property type="match status" value="2"/>
</dbReference>
<keyword evidence="2 4" id="KW-0238">DNA-binding</keyword>
<accession>A0A318RJJ3</accession>
<dbReference type="InterPro" id="IPR036271">
    <property type="entry name" value="Tet_transcr_reg_TetR-rel_C_sf"/>
</dbReference>
<evidence type="ECO:0000313" key="8">
    <source>
        <dbReference type="Proteomes" id="UP000247591"/>
    </source>
</evidence>
<feature type="region of interest" description="Disordered" evidence="5">
    <location>
        <begin position="1"/>
        <end position="29"/>
    </location>
</feature>